<evidence type="ECO:0000256" key="1">
    <source>
        <dbReference type="SAM" id="MobiDB-lite"/>
    </source>
</evidence>
<feature type="non-terminal residue" evidence="3">
    <location>
        <position position="1"/>
    </location>
</feature>
<reference evidence="3 4" key="1">
    <citation type="submission" date="2013-09" db="EMBL/GenBank/DDBJ databases">
        <title>Corchorus capsularis genome sequencing.</title>
        <authorList>
            <person name="Alam M."/>
            <person name="Haque M.S."/>
            <person name="Islam M.S."/>
            <person name="Emdad E.M."/>
            <person name="Islam M.M."/>
            <person name="Ahmed B."/>
            <person name="Halim A."/>
            <person name="Hossen Q.M.M."/>
            <person name="Hossain M.Z."/>
            <person name="Ahmed R."/>
            <person name="Khan M.M."/>
            <person name="Islam R."/>
            <person name="Rashid M.M."/>
            <person name="Khan S.A."/>
            <person name="Rahman M.S."/>
            <person name="Alam M."/>
        </authorList>
    </citation>
    <scope>NUCLEOTIDE SEQUENCE [LARGE SCALE GENOMIC DNA]</scope>
    <source>
        <strain evidence="4">cv. CVL-1</strain>
        <tissue evidence="3">Whole seedling</tissue>
    </source>
</reference>
<feature type="region of interest" description="Disordered" evidence="1">
    <location>
        <begin position="1"/>
        <end position="20"/>
    </location>
</feature>
<dbReference type="EMBL" id="AWWV01007850">
    <property type="protein sequence ID" value="OMO94463.1"/>
    <property type="molecule type" value="Genomic_DNA"/>
</dbReference>
<protein>
    <submittedName>
        <fullName evidence="3">Uncharacterized protein</fullName>
    </submittedName>
</protein>
<evidence type="ECO:0000313" key="4">
    <source>
        <dbReference type="Proteomes" id="UP000188268"/>
    </source>
</evidence>
<keyword evidence="4" id="KW-1185">Reference proteome</keyword>
<name>A0A1R3KFZ1_COCAP</name>
<dbReference type="AlphaFoldDB" id="A0A1R3KFZ1"/>
<organism evidence="3 4">
    <name type="scientific">Corchorus capsularis</name>
    <name type="common">Jute</name>
    <dbReference type="NCBI Taxonomy" id="210143"/>
    <lineage>
        <taxon>Eukaryota</taxon>
        <taxon>Viridiplantae</taxon>
        <taxon>Streptophyta</taxon>
        <taxon>Embryophyta</taxon>
        <taxon>Tracheophyta</taxon>
        <taxon>Spermatophyta</taxon>
        <taxon>Magnoliopsida</taxon>
        <taxon>eudicotyledons</taxon>
        <taxon>Gunneridae</taxon>
        <taxon>Pentapetalae</taxon>
        <taxon>rosids</taxon>
        <taxon>malvids</taxon>
        <taxon>Malvales</taxon>
        <taxon>Malvaceae</taxon>
        <taxon>Grewioideae</taxon>
        <taxon>Apeibeae</taxon>
        <taxon>Corchorus</taxon>
    </lineage>
</organism>
<evidence type="ECO:0000313" key="2">
    <source>
        <dbReference type="EMBL" id="OMO94463.1"/>
    </source>
</evidence>
<proteinExistence type="predicted"/>
<sequence>RKLNENLNKRTRSINSSASK</sequence>
<gene>
    <name evidence="3" type="ORF">CCACVL1_01779</name>
    <name evidence="2" type="ORF">CCACVL1_05995</name>
</gene>
<dbReference type="EMBL" id="AWWV01005099">
    <property type="protein sequence ID" value="OMP05948.1"/>
    <property type="molecule type" value="Genomic_DNA"/>
</dbReference>
<evidence type="ECO:0000313" key="3">
    <source>
        <dbReference type="EMBL" id="OMP05948.1"/>
    </source>
</evidence>
<dbReference type="Proteomes" id="UP000188268">
    <property type="component" value="Unassembled WGS sequence"/>
</dbReference>
<comment type="caution">
    <text evidence="3">The sequence shown here is derived from an EMBL/GenBank/DDBJ whole genome shotgun (WGS) entry which is preliminary data.</text>
</comment>
<accession>A0A1R3KFZ1</accession>